<dbReference type="KEGG" id="bov:BOV_A0533"/>
<dbReference type="InterPro" id="IPR050107">
    <property type="entry name" value="ABC_carbohydrate_import_ATPase"/>
</dbReference>
<feature type="domain" description="ABC transporter" evidence="5">
    <location>
        <begin position="310"/>
        <end position="559"/>
    </location>
</feature>
<dbReference type="EMBL" id="CP000709">
    <property type="protein sequence ID" value="ABQ62814.1"/>
    <property type="molecule type" value="Genomic_DNA"/>
</dbReference>
<dbReference type="InterPro" id="IPR003593">
    <property type="entry name" value="AAA+_ATPase"/>
</dbReference>
<dbReference type="GO" id="GO:0016887">
    <property type="term" value="F:ATP hydrolysis activity"/>
    <property type="evidence" value="ECO:0007669"/>
    <property type="project" value="InterPro"/>
</dbReference>
<dbReference type="Gene3D" id="3.40.50.300">
    <property type="entry name" value="P-loop containing nucleotide triphosphate hydrolases"/>
    <property type="match status" value="2"/>
</dbReference>
<evidence type="ECO:0000259" key="5">
    <source>
        <dbReference type="PROSITE" id="PS50893"/>
    </source>
</evidence>
<dbReference type="AlphaFoldDB" id="A0A0H3AUM9"/>
<dbReference type="Proteomes" id="UP000006383">
    <property type="component" value="Chromosome II"/>
</dbReference>
<dbReference type="InterPro" id="IPR027417">
    <property type="entry name" value="P-loop_NTPase"/>
</dbReference>
<dbReference type="InterPro" id="IPR017871">
    <property type="entry name" value="ABC_transporter-like_CS"/>
</dbReference>
<comment type="subcellular location">
    <subcellularLocation>
        <location evidence="1">Cell inner membrane</location>
    </subcellularLocation>
</comment>
<feature type="domain" description="ABC transporter" evidence="5">
    <location>
        <begin position="47"/>
        <end position="289"/>
    </location>
</feature>
<dbReference type="HOGENOM" id="CLU_000604_92_0_5"/>
<accession>A0A0H3AUM9</accession>
<organism evidence="6 7">
    <name type="scientific">Brucella ovis (strain ATCC 25840 / 63/290 / NCTC 10512)</name>
    <dbReference type="NCBI Taxonomy" id="444178"/>
    <lineage>
        <taxon>Bacteria</taxon>
        <taxon>Pseudomonadati</taxon>
        <taxon>Pseudomonadota</taxon>
        <taxon>Alphaproteobacteria</taxon>
        <taxon>Hyphomicrobiales</taxon>
        <taxon>Brucellaceae</taxon>
        <taxon>Brucella/Ochrobactrum group</taxon>
        <taxon>Brucella</taxon>
    </lineage>
</organism>
<keyword evidence="7" id="KW-1185">Reference proteome</keyword>
<dbReference type="CDD" id="cd03215">
    <property type="entry name" value="ABC_Carb_Monos_II"/>
    <property type="match status" value="1"/>
</dbReference>
<evidence type="ECO:0000256" key="4">
    <source>
        <dbReference type="ARBA" id="ARBA00022840"/>
    </source>
</evidence>
<evidence type="ECO:0000256" key="2">
    <source>
        <dbReference type="ARBA" id="ARBA00005417"/>
    </source>
</evidence>
<evidence type="ECO:0000313" key="7">
    <source>
        <dbReference type="Proteomes" id="UP000006383"/>
    </source>
</evidence>
<dbReference type="PANTHER" id="PTHR43790">
    <property type="entry name" value="CARBOHYDRATE TRANSPORT ATP-BINDING PROTEIN MG119-RELATED"/>
    <property type="match status" value="1"/>
</dbReference>
<keyword evidence="4 6" id="KW-0067">ATP-binding</keyword>
<sequence>MRHLNGGGGIRVLGDDIHALINQRLGGVGFLARIEPGIDPDYLDLEIRIDGLCAQHEGVDALHDFRHRHGADIAGNALLRHLCGNHAFLGENGAGKSTFVKMLFGALQPLEGQIVWKGQGVAIHEPAAARKLGIGMVFQHFSLFDSLTAAENIALSLDRSLPLAEVARRAREVGRTYGLPVDPQAHVGDLSVGERQRIEIVRCLLQQPDLIILDEPTSVLTPQEADRLFETLERLRAEGKSILYISHRLEEVKRLCDRATVLRHGKVVGHCDPRKETAASLARMMVGNDIDVVARSTIAANGAGEPLFEIRAMSQPPRGPFSTALKDISLCVAAGEVVGIAGVAGNGQGEFFEAISGEVLQAGASVVRIGGKDAGRLGISERRMMGAAFVPEERLGHGAVPGMTLTDNLFLSRYKTDTRAFLRGGKLKLIAESALRSATKRIIERMDVRKSAENPAASALSGGNLQKFIIGRELDRAPSVMVVNQPTWGVDAGAAAHIRQALVDLARSGSAVLVISQDLDELLEISDRIAVMNHGRLSDPIPIADVTLEKIGLLMGGMAGETQAGAA</sequence>
<proteinExistence type="inferred from homology"/>
<dbReference type="GO" id="GO:0005886">
    <property type="term" value="C:plasma membrane"/>
    <property type="evidence" value="ECO:0007669"/>
    <property type="project" value="UniProtKB-SubCell"/>
</dbReference>
<comment type="similarity">
    <text evidence="2">Belongs to the ABC transporter superfamily.</text>
</comment>
<dbReference type="Pfam" id="PF00005">
    <property type="entry name" value="ABC_tran"/>
    <property type="match status" value="2"/>
</dbReference>
<dbReference type="PROSITE" id="PS00211">
    <property type="entry name" value="ABC_TRANSPORTER_1"/>
    <property type="match status" value="2"/>
</dbReference>
<dbReference type="PROSITE" id="PS50893">
    <property type="entry name" value="ABC_TRANSPORTER_2"/>
    <property type="match status" value="2"/>
</dbReference>
<dbReference type="SMART" id="SM00382">
    <property type="entry name" value="AAA"/>
    <property type="match status" value="1"/>
</dbReference>
<keyword evidence="3" id="KW-0547">Nucleotide-binding</keyword>
<dbReference type="PANTHER" id="PTHR43790:SF4">
    <property type="entry name" value="GUANOSINE IMPORT ATP-BINDING PROTEIN NUPO"/>
    <property type="match status" value="1"/>
</dbReference>
<evidence type="ECO:0000256" key="3">
    <source>
        <dbReference type="ARBA" id="ARBA00022741"/>
    </source>
</evidence>
<reference evidence="7" key="1">
    <citation type="journal article" date="2009" name="PLoS ONE">
        <title>Genome degradation in Brucella ovis corresponds with narrowing of its host range and tissue tropism.</title>
        <authorList>
            <person name="Tsolis R.M."/>
            <person name="Seshadri R."/>
            <person name="Santos R.L."/>
            <person name="Sangari F.J."/>
            <person name="Lobo J.M."/>
            <person name="de Jong M.F."/>
            <person name="Ren Q."/>
            <person name="Myers G."/>
            <person name="Brinkac L.M."/>
            <person name="Nelson W.C."/>
            <person name="Deboy R.T."/>
            <person name="Angiuoli S."/>
            <person name="Khouri H."/>
            <person name="Dimitrov G."/>
            <person name="Robinson J.R."/>
            <person name="Mulligan S."/>
            <person name="Walker R.L."/>
            <person name="Elzer P.E."/>
            <person name="Hassan K.A."/>
            <person name="Paulsen I.T."/>
        </authorList>
    </citation>
    <scope>NUCLEOTIDE SEQUENCE [LARGE SCALE GENOMIC DNA]</scope>
    <source>
        <strain evidence="7">ATCC 25840 / 63/290 / NCTC 10512</strain>
    </source>
</reference>
<dbReference type="SUPFAM" id="SSF52540">
    <property type="entry name" value="P-loop containing nucleoside triphosphate hydrolases"/>
    <property type="match status" value="2"/>
</dbReference>
<gene>
    <name evidence="6" type="ordered locus">BOV_A0533</name>
</gene>
<evidence type="ECO:0000313" key="6">
    <source>
        <dbReference type="EMBL" id="ABQ62814.1"/>
    </source>
</evidence>
<name>A0A0H3AUM9_BRUO2</name>
<dbReference type="CDD" id="cd03216">
    <property type="entry name" value="ABC_Carb_Monos_I"/>
    <property type="match status" value="1"/>
</dbReference>
<dbReference type="InterPro" id="IPR003439">
    <property type="entry name" value="ABC_transporter-like_ATP-bd"/>
</dbReference>
<dbReference type="GO" id="GO:0005524">
    <property type="term" value="F:ATP binding"/>
    <property type="evidence" value="ECO:0007669"/>
    <property type="project" value="UniProtKB-KW"/>
</dbReference>
<evidence type="ECO:0000256" key="1">
    <source>
        <dbReference type="ARBA" id="ARBA00004533"/>
    </source>
</evidence>
<protein>
    <submittedName>
        <fullName evidence="6">ABC transporter, ATP-binding protein</fullName>
    </submittedName>
</protein>